<protein>
    <submittedName>
        <fullName evidence="1">Uncharacterized protein</fullName>
    </submittedName>
</protein>
<proteinExistence type="predicted"/>
<keyword evidence="2" id="KW-1185">Reference proteome</keyword>
<reference evidence="2" key="1">
    <citation type="submission" date="2013-10" db="EMBL/GenBank/DDBJ databases">
        <title>Genome sequencing of Onchocerca volvulus.</title>
        <authorList>
            <person name="Cotton J."/>
            <person name="Tsai J."/>
            <person name="Stanley E."/>
            <person name="Tracey A."/>
            <person name="Holroyd N."/>
            <person name="Lustigman S."/>
            <person name="Berriman M."/>
        </authorList>
    </citation>
    <scope>NUCLEOTIDE SEQUENCE</scope>
</reference>
<dbReference type="Proteomes" id="UP000024404">
    <property type="component" value="Unassembled WGS sequence"/>
</dbReference>
<evidence type="ECO:0000313" key="1">
    <source>
        <dbReference type="EnsemblMetazoa" id="OVOC4556.1"/>
    </source>
</evidence>
<dbReference type="AlphaFoldDB" id="A0A8R1TU54"/>
<evidence type="ECO:0000313" key="2">
    <source>
        <dbReference type="Proteomes" id="UP000024404"/>
    </source>
</evidence>
<reference evidence="1" key="2">
    <citation type="submission" date="2022-06" db="UniProtKB">
        <authorList>
            <consortium name="EnsemblMetazoa"/>
        </authorList>
    </citation>
    <scope>IDENTIFICATION</scope>
</reference>
<organism evidence="1 2">
    <name type="scientific">Onchocerca volvulus</name>
    <dbReference type="NCBI Taxonomy" id="6282"/>
    <lineage>
        <taxon>Eukaryota</taxon>
        <taxon>Metazoa</taxon>
        <taxon>Ecdysozoa</taxon>
        <taxon>Nematoda</taxon>
        <taxon>Chromadorea</taxon>
        <taxon>Rhabditida</taxon>
        <taxon>Spirurina</taxon>
        <taxon>Spiruromorpha</taxon>
        <taxon>Filarioidea</taxon>
        <taxon>Onchocercidae</taxon>
        <taxon>Onchocerca</taxon>
    </lineage>
</organism>
<accession>A0A8R1TU54</accession>
<dbReference type="EMBL" id="CMVM020000140">
    <property type="status" value="NOT_ANNOTATED_CDS"/>
    <property type="molecule type" value="Genomic_DNA"/>
</dbReference>
<dbReference type="EnsemblMetazoa" id="OVOC4556.1">
    <property type="protein sequence ID" value="OVOC4556.1"/>
    <property type="gene ID" value="WBGene00241365"/>
</dbReference>
<name>A0A8R1TU54_ONCVO</name>
<sequence>MSFAQLLYTFCISLEATLGIRKFQLSYHDRQPYCLNVTKQSLVEKDLVIMVPNIIVPSREIP</sequence>